<dbReference type="EMBL" id="CP049945">
    <property type="protein sequence ID" value="QRF05875.1"/>
    <property type="molecule type" value="Genomic_DNA"/>
</dbReference>
<keyword evidence="2" id="KW-1185">Reference proteome</keyword>
<dbReference type="GO" id="GO:0016787">
    <property type="term" value="F:hydrolase activity"/>
    <property type="evidence" value="ECO:0007669"/>
    <property type="project" value="UniProtKB-KW"/>
</dbReference>
<dbReference type="InterPro" id="IPR023214">
    <property type="entry name" value="HAD_sf"/>
</dbReference>
<proteinExistence type="predicted"/>
<dbReference type="InterPro" id="IPR006439">
    <property type="entry name" value="HAD-SF_hydro_IA"/>
</dbReference>
<name>A0ABX7EN96_9ACTN</name>
<dbReference type="PANTHER" id="PTHR43611:SF3">
    <property type="entry name" value="FLAVIN MONONUCLEOTIDE HYDROLASE 1, CHLOROPLATIC"/>
    <property type="match status" value="1"/>
</dbReference>
<reference evidence="1 2" key="1">
    <citation type="submission" date="2020-03" db="EMBL/GenBank/DDBJ databases">
        <title>Genome mining and metabolic profiling illuminate the polycyclic tetramate macrolactams from Streptomyces koyangensis SCSIO 5802.</title>
        <authorList>
            <person name="Ding W."/>
        </authorList>
    </citation>
    <scope>NUCLEOTIDE SEQUENCE [LARGE SCALE GENOMIC DNA]</scope>
    <source>
        <strain evidence="1 2">SCSIO 5802</strain>
    </source>
</reference>
<dbReference type="NCBIfam" id="TIGR01509">
    <property type="entry name" value="HAD-SF-IA-v3"/>
    <property type="match status" value="1"/>
</dbReference>
<dbReference type="SFLD" id="SFLDS00003">
    <property type="entry name" value="Haloacid_Dehalogenase"/>
    <property type="match status" value="1"/>
</dbReference>
<sequence>MTWDLVVFDYAEVLSRTQPPPARRALEEAAGVDPDRFWAAFDRHRPAYNISTDAAGYWELVAADLDADWDHAHRQRLWSLDIGYCLNPHEPTVRLARRLHGRVPLAVLSDAPADLARALDGSPGMAAFDTLFFSCDLKVTKPDRAAYEAVLRVTGARPEHTLFIDDKERNTEGAARVGLRTHHYTSAERLEKFLADEGLL</sequence>
<accession>A0ABX7EN96</accession>
<dbReference type="SUPFAM" id="SSF56784">
    <property type="entry name" value="HAD-like"/>
    <property type="match status" value="1"/>
</dbReference>
<dbReference type="PANTHER" id="PTHR43611">
    <property type="entry name" value="ALPHA-D-GLUCOSE 1-PHOSPHATE PHOSPHATASE"/>
    <property type="match status" value="1"/>
</dbReference>
<dbReference type="Gene3D" id="3.40.50.1000">
    <property type="entry name" value="HAD superfamily/HAD-like"/>
    <property type="match status" value="1"/>
</dbReference>
<dbReference type="InterPro" id="IPR036412">
    <property type="entry name" value="HAD-like_sf"/>
</dbReference>
<evidence type="ECO:0000313" key="2">
    <source>
        <dbReference type="Proteomes" id="UP000596311"/>
    </source>
</evidence>
<organism evidence="1 2">
    <name type="scientific">Streptomyces koyangensis</name>
    <dbReference type="NCBI Taxonomy" id="188770"/>
    <lineage>
        <taxon>Bacteria</taxon>
        <taxon>Bacillati</taxon>
        <taxon>Actinomycetota</taxon>
        <taxon>Actinomycetes</taxon>
        <taxon>Kitasatosporales</taxon>
        <taxon>Streptomycetaceae</taxon>
        <taxon>Streptomyces</taxon>
        <taxon>Streptomyces aurantiacus group</taxon>
    </lineage>
</organism>
<dbReference type="SFLD" id="SFLDG01129">
    <property type="entry name" value="C1.5:_HAD__Beta-PGM__Phosphata"/>
    <property type="match status" value="1"/>
</dbReference>
<gene>
    <name evidence="1" type="ORF">G9U55_29480</name>
</gene>
<evidence type="ECO:0000313" key="1">
    <source>
        <dbReference type="EMBL" id="QRF05875.1"/>
    </source>
</evidence>
<keyword evidence="1" id="KW-0378">Hydrolase</keyword>
<protein>
    <submittedName>
        <fullName evidence="1">HAD-IA family hydrolase</fullName>
    </submittedName>
</protein>
<dbReference type="Proteomes" id="UP000596311">
    <property type="component" value="Chromosome"/>
</dbReference>
<dbReference type="Pfam" id="PF00702">
    <property type="entry name" value="Hydrolase"/>
    <property type="match status" value="1"/>
</dbReference>
<dbReference type="RefSeq" id="WP_203216385.1">
    <property type="nucleotide sequence ID" value="NZ_CP049945.1"/>
</dbReference>